<protein>
    <submittedName>
        <fullName evidence="1">Uncharacterized protein</fullName>
    </submittedName>
</protein>
<dbReference type="KEGG" id="ncv:NCAV_1578"/>
<dbReference type="RefSeq" id="WP_103286655.1">
    <property type="nucleotide sequence ID" value="NZ_LT981265.1"/>
</dbReference>
<dbReference type="Proteomes" id="UP000236248">
    <property type="component" value="Chromosome NCAV"/>
</dbReference>
<name>A0A2K5ASX0_9ARCH</name>
<keyword evidence="2" id="KW-1185">Reference proteome</keyword>
<gene>
    <name evidence="1" type="ORF">NCAV_1578</name>
</gene>
<organism evidence="1 2">
    <name type="scientific">Candidatus Nitrosocaldus cavascurensis</name>
    <dbReference type="NCBI Taxonomy" id="2058097"/>
    <lineage>
        <taxon>Archaea</taxon>
        <taxon>Nitrososphaerota</taxon>
        <taxon>Nitrososphaeria</taxon>
        <taxon>Candidatus Nitrosocaldales</taxon>
        <taxon>Candidatus Nitrosocaldaceae</taxon>
        <taxon>Candidatus Nitrosocaldus</taxon>
    </lineage>
</organism>
<proteinExistence type="predicted"/>
<dbReference type="GeneID" id="41595569"/>
<reference evidence="2" key="1">
    <citation type="submission" date="2018-01" db="EMBL/GenBank/DDBJ databases">
        <authorList>
            <person name="Kerou L M."/>
        </authorList>
    </citation>
    <scope>NUCLEOTIDE SEQUENCE [LARGE SCALE GENOMIC DNA]</scope>
    <source>
        <strain evidence="2">SCU2</strain>
    </source>
</reference>
<evidence type="ECO:0000313" key="1">
    <source>
        <dbReference type="EMBL" id="SPC34743.1"/>
    </source>
</evidence>
<sequence>MMSKSTVVVAAAGIAIFMAFTIAYVIPSSTAQEGMKTDVVRDTVTLLLDWKRIEPNDFILIYDATPYHIMNGHVALRVPCDADGEPVITVQVGNAEEGLLEEPELNLLDKVSEKGKMCVYHADLMSTHEEGKAMGKVVDVVLKNPHNKVVTLPRGSSVVVGVNEIMKGEEHSNGHM</sequence>
<dbReference type="EMBL" id="LT981265">
    <property type="protein sequence ID" value="SPC34743.1"/>
    <property type="molecule type" value="Genomic_DNA"/>
</dbReference>
<dbReference type="AlphaFoldDB" id="A0A2K5ASX0"/>
<accession>A0A2K5ASX0</accession>
<evidence type="ECO:0000313" key="2">
    <source>
        <dbReference type="Proteomes" id="UP000236248"/>
    </source>
</evidence>